<feature type="region of interest" description="Disordered" evidence="1">
    <location>
        <begin position="67"/>
        <end position="86"/>
    </location>
</feature>
<dbReference type="AlphaFoldDB" id="A0A382ZNV9"/>
<evidence type="ECO:0000256" key="1">
    <source>
        <dbReference type="SAM" id="MobiDB-lite"/>
    </source>
</evidence>
<name>A0A382ZNV9_9ZZZZ</name>
<protein>
    <submittedName>
        <fullName evidence="2">Uncharacterized protein</fullName>
    </submittedName>
</protein>
<feature type="non-terminal residue" evidence="2">
    <location>
        <position position="1"/>
    </location>
</feature>
<evidence type="ECO:0000313" key="2">
    <source>
        <dbReference type="EMBL" id="SVD96765.1"/>
    </source>
</evidence>
<sequence length="86" mass="9442">VKDEQANFAAIAAGVEPPMLEEGQNHGLRLQVLGEIAQKNPRAVERLSDDAKSIWQARIQHLNHMVQQEQNKQIGRKGAAPALPQG</sequence>
<proteinExistence type="predicted"/>
<gene>
    <name evidence="2" type="ORF">METZ01_LOCUS449619</name>
</gene>
<dbReference type="EMBL" id="UINC01185186">
    <property type="protein sequence ID" value="SVD96765.1"/>
    <property type="molecule type" value="Genomic_DNA"/>
</dbReference>
<accession>A0A382ZNV9</accession>
<reference evidence="2" key="1">
    <citation type="submission" date="2018-05" db="EMBL/GenBank/DDBJ databases">
        <authorList>
            <person name="Lanie J.A."/>
            <person name="Ng W.-L."/>
            <person name="Kazmierczak K.M."/>
            <person name="Andrzejewski T.M."/>
            <person name="Davidsen T.M."/>
            <person name="Wayne K.J."/>
            <person name="Tettelin H."/>
            <person name="Glass J.I."/>
            <person name="Rusch D."/>
            <person name="Podicherti R."/>
            <person name="Tsui H.-C.T."/>
            <person name="Winkler M.E."/>
        </authorList>
    </citation>
    <scope>NUCLEOTIDE SEQUENCE</scope>
</reference>
<organism evidence="2">
    <name type="scientific">marine metagenome</name>
    <dbReference type="NCBI Taxonomy" id="408172"/>
    <lineage>
        <taxon>unclassified sequences</taxon>
        <taxon>metagenomes</taxon>
        <taxon>ecological metagenomes</taxon>
    </lineage>
</organism>